<reference evidence="1" key="1">
    <citation type="submission" date="2022-10" db="EMBL/GenBank/DDBJ databases">
        <title>Culturing micro-colonial fungi from biological soil crusts in the Mojave desert and describing Neophaeococcomyces mojavensis, and introducing the new genera and species Taxawa tesnikishii.</title>
        <authorList>
            <person name="Kurbessoian T."/>
            <person name="Stajich J.E."/>
        </authorList>
    </citation>
    <scope>NUCLEOTIDE SEQUENCE</scope>
    <source>
        <strain evidence="1">JES_112</strain>
    </source>
</reference>
<dbReference type="EMBL" id="JAPDRQ010000036">
    <property type="protein sequence ID" value="KAJ9659805.1"/>
    <property type="molecule type" value="Genomic_DNA"/>
</dbReference>
<sequence>MNSRTSAPIRRVIRGTKYRANPSPWTRVELNPHIAALLSQPSWSVRSLLPSEEAASTSEISRKQLHHLLKLSALPVPTTQEAEDRMLKTLQSQIHFVKEVQKVDTTGLQPLVAIRDETHDAIREQMFTLEKLQPWLDIEKTVGTNGTIRRQKSKEMIKGSGWDPFDMGKGKETRKMGKYFFVKKNKDVEQAK</sequence>
<evidence type="ECO:0000313" key="2">
    <source>
        <dbReference type="Proteomes" id="UP001172386"/>
    </source>
</evidence>
<comment type="caution">
    <text evidence="1">The sequence shown here is derived from an EMBL/GenBank/DDBJ whole genome shotgun (WGS) entry which is preliminary data.</text>
</comment>
<protein>
    <submittedName>
        <fullName evidence="1">Uncharacterized protein</fullName>
    </submittedName>
</protein>
<accession>A0ACC3ACR7</accession>
<evidence type="ECO:0000313" key="1">
    <source>
        <dbReference type="EMBL" id="KAJ9659805.1"/>
    </source>
</evidence>
<name>A0ACC3ACR7_9EURO</name>
<proteinExistence type="predicted"/>
<gene>
    <name evidence="1" type="ORF">H2198_002874</name>
</gene>
<organism evidence="1 2">
    <name type="scientific">Neophaeococcomyces mojaviensis</name>
    <dbReference type="NCBI Taxonomy" id="3383035"/>
    <lineage>
        <taxon>Eukaryota</taxon>
        <taxon>Fungi</taxon>
        <taxon>Dikarya</taxon>
        <taxon>Ascomycota</taxon>
        <taxon>Pezizomycotina</taxon>
        <taxon>Eurotiomycetes</taxon>
        <taxon>Chaetothyriomycetidae</taxon>
        <taxon>Chaetothyriales</taxon>
        <taxon>Chaetothyriales incertae sedis</taxon>
        <taxon>Neophaeococcomyces</taxon>
    </lineage>
</organism>
<keyword evidence="2" id="KW-1185">Reference proteome</keyword>
<dbReference type="Proteomes" id="UP001172386">
    <property type="component" value="Unassembled WGS sequence"/>
</dbReference>